<dbReference type="AlphaFoldDB" id="A0A1I7LPH7"/>
<reference evidence="2" key="1">
    <citation type="submission" date="2016-10" db="EMBL/GenBank/DDBJ databases">
        <authorList>
            <person name="Varghese N."/>
            <person name="Submissions S."/>
        </authorList>
    </citation>
    <scope>NUCLEOTIDE SEQUENCE [LARGE SCALE GENOMIC DNA]</scope>
    <source>
        <strain evidence="2">CGMCC 1.11014</strain>
    </source>
</reference>
<proteinExistence type="predicted"/>
<keyword evidence="2" id="KW-1185">Reference proteome</keyword>
<organism evidence="1 2">
    <name type="scientific">Pseudoduganella namucuonensis</name>
    <dbReference type="NCBI Taxonomy" id="1035707"/>
    <lineage>
        <taxon>Bacteria</taxon>
        <taxon>Pseudomonadati</taxon>
        <taxon>Pseudomonadota</taxon>
        <taxon>Betaproteobacteria</taxon>
        <taxon>Burkholderiales</taxon>
        <taxon>Oxalobacteraceae</taxon>
        <taxon>Telluria group</taxon>
        <taxon>Pseudoduganella</taxon>
    </lineage>
</organism>
<protein>
    <submittedName>
        <fullName evidence="1">Uncharacterized protein</fullName>
    </submittedName>
</protein>
<evidence type="ECO:0000313" key="1">
    <source>
        <dbReference type="EMBL" id="SFV11593.1"/>
    </source>
</evidence>
<dbReference type="EMBL" id="FPBO01000034">
    <property type="protein sequence ID" value="SFV11593.1"/>
    <property type="molecule type" value="Genomic_DNA"/>
</dbReference>
<dbReference type="STRING" id="1035707.SAMN05216552_103444"/>
<dbReference type="Proteomes" id="UP000199391">
    <property type="component" value="Unassembled WGS sequence"/>
</dbReference>
<gene>
    <name evidence="1" type="ORF">SAMN05216552_103444</name>
</gene>
<evidence type="ECO:0000313" key="2">
    <source>
        <dbReference type="Proteomes" id="UP000199391"/>
    </source>
</evidence>
<sequence>MTMEKRPIPAFATELKDLAVKRAMDVKSISVMAKEFGPSAMRAPL</sequence>
<name>A0A1I7LPH7_9BURK</name>
<accession>A0A1I7LPH7</accession>